<keyword evidence="9" id="KW-0496">Mitochondrion</keyword>
<keyword evidence="5 10" id="KW-0378">Hydrolase</keyword>
<evidence type="ECO:0000256" key="3">
    <source>
        <dbReference type="ARBA" id="ARBA00022670"/>
    </source>
</evidence>
<dbReference type="InterPro" id="IPR033851">
    <property type="entry name" value="M3A_MIP"/>
</dbReference>
<evidence type="ECO:0000256" key="11">
    <source>
        <dbReference type="SAM" id="Coils"/>
    </source>
</evidence>
<organism evidence="13">
    <name type="scientific">Guillardia theta (strain CCMP2712)</name>
    <name type="common">Cryptophyte</name>
    <dbReference type="NCBI Taxonomy" id="905079"/>
    <lineage>
        <taxon>Eukaryota</taxon>
        <taxon>Cryptophyceae</taxon>
        <taxon>Pyrenomonadales</taxon>
        <taxon>Geminigeraceae</taxon>
        <taxon>Guillardia</taxon>
    </lineage>
</organism>
<dbReference type="Gene3D" id="3.40.390.10">
    <property type="entry name" value="Collagenase (Catalytic Domain)"/>
    <property type="match status" value="1"/>
</dbReference>
<evidence type="ECO:0000313" key="14">
    <source>
        <dbReference type="EnsemblProtists" id="EKX40505"/>
    </source>
</evidence>
<feature type="domain" description="Peptidase M3A/M3B catalytic" evidence="12">
    <location>
        <begin position="228"/>
        <end position="683"/>
    </location>
</feature>
<keyword evidence="7" id="KW-0809">Transit peptide</keyword>
<reference evidence="13 15" key="1">
    <citation type="journal article" date="2012" name="Nature">
        <title>Algal genomes reveal evolutionary mosaicism and the fate of nucleomorphs.</title>
        <authorList>
            <consortium name="DOE Joint Genome Institute"/>
            <person name="Curtis B.A."/>
            <person name="Tanifuji G."/>
            <person name="Burki F."/>
            <person name="Gruber A."/>
            <person name="Irimia M."/>
            <person name="Maruyama S."/>
            <person name="Arias M.C."/>
            <person name="Ball S.G."/>
            <person name="Gile G.H."/>
            <person name="Hirakawa Y."/>
            <person name="Hopkins J.F."/>
            <person name="Kuo A."/>
            <person name="Rensing S.A."/>
            <person name="Schmutz J."/>
            <person name="Symeonidi A."/>
            <person name="Elias M."/>
            <person name="Eveleigh R.J."/>
            <person name="Herman E.K."/>
            <person name="Klute M.J."/>
            <person name="Nakayama T."/>
            <person name="Obornik M."/>
            <person name="Reyes-Prieto A."/>
            <person name="Armbrust E.V."/>
            <person name="Aves S.J."/>
            <person name="Beiko R.G."/>
            <person name="Coutinho P."/>
            <person name="Dacks J.B."/>
            <person name="Durnford D.G."/>
            <person name="Fast N.M."/>
            <person name="Green B.R."/>
            <person name="Grisdale C.J."/>
            <person name="Hempel F."/>
            <person name="Henrissat B."/>
            <person name="Hoppner M.P."/>
            <person name="Ishida K."/>
            <person name="Kim E."/>
            <person name="Koreny L."/>
            <person name="Kroth P.G."/>
            <person name="Liu Y."/>
            <person name="Malik S.B."/>
            <person name="Maier U.G."/>
            <person name="McRose D."/>
            <person name="Mock T."/>
            <person name="Neilson J.A."/>
            <person name="Onodera N.T."/>
            <person name="Poole A.M."/>
            <person name="Pritham E.J."/>
            <person name="Richards T.A."/>
            <person name="Rocap G."/>
            <person name="Roy S.W."/>
            <person name="Sarai C."/>
            <person name="Schaack S."/>
            <person name="Shirato S."/>
            <person name="Slamovits C.H."/>
            <person name="Spencer D.F."/>
            <person name="Suzuki S."/>
            <person name="Worden A.Z."/>
            <person name="Zauner S."/>
            <person name="Barry K."/>
            <person name="Bell C."/>
            <person name="Bharti A.K."/>
            <person name="Crow J.A."/>
            <person name="Grimwood J."/>
            <person name="Kramer R."/>
            <person name="Lindquist E."/>
            <person name="Lucas S."/>
            <person name="Salamov A."/>
            <person name="McFadden G.I."/>
            <person name="Lane C.E."/>
            <person name="Keeling P.J."/>
            <person name="Gray M.W."/>
            <person name="Grigoriev I.V."/>
            <person name="Archibald J.M."/>
        </authorList>
    </citation>
    <scope>NUCLEOTIDE SEQUENCE</scope>
    <source>
        <strain evidence="13 15">CCMP2712</strain>
    </source>
</reference>
<evidence type="ECO:0000256" key="4">
    <source>
        <dbReference type="ARBA" id="ARBA00022723"/>
    </source>
</evidence>
<evidence type="ECO:0000256" key="8">
    <source>
        <dbReference type="ARBA" id="ARBA00023049"/>
    </source>
</evidence>
<dbReference type="InterPro" id="IPR045090">
    <property type="entry name" value="Pept_M3A_M3B"/>
</dbReference>
<keyword evidence="15" id="KW-1185">Reference proteome</keyword>
<comment type="subcellular location">
    <subcellularLocation>
        <location evidence="1">Mitochondrion</location>
    </subcellularLocation>
</comment>
<dbReference type="InterPro" id="IPR024077">
    <property type="entry name" value="Neurolysin/TOP_dom2"/>
</dbReference>
<comment type="cofactor">
    <cofactor evidence="10">
        <name>Zn(2+)</name>
        <dbReference type="ChEBI" id="CHEBI:29105"/>
    </cofactor>
    <text evidence="10">Binds 1 zinc ion.</text>
</comment>
<keyword evidence="11" id="KW-0175">Coiled coil</keyword>
<name>L1IXC5_GUITC</name>
<dbReference type="AlphaFoldDB" id="L1IXC5"/>
<dbReference type="EMBL" id="JH993030">
    <property type="protein sequence ID" value="EKX40505.1"/>
    <property type="molecule type" value="Genomic_DNA"/>
</dbReference>
<proteinExistence type="inferred from homology"/>
<dbReference type="HOGENOM" id="CLU_001805_0_2_1"/>
<dbReference type="GO" id="GO:0046872">
    <property type="term" value="F:metal ion binding"/>
    <property type="evidence" value="ECO:0007669"/>
    <property type="project" value="UniProtKB-UniRule"/>
</dbReference>
<dbReference type="Gene3D" id="1.10.1370.10">
    <property type="entry name" value="Neurolysin, domain 3"/>
    <property type="match status" value="1"/>
</dbReference>
<keyword evidence="3 10" id="KW-0645">Protease</keyword>
<dbReference type="GO" id="GO:0006518">
    <property type="term" value="P:peptide metabolic process"/>
    <property type="evidence" value="ECO:0007669"/>
    <property type="project" value="TreeGrafter"/>
</dbReference>
<dbReference type="PANTHER" id="PTHR11804:SF79">
    <property type="entry name" value="MITOCHONDRIAL INTERMEDIATE PEPTIDASE"/>
    <property type="match status" value="1"/>
</dbReference>
<dbReference type="PANTHER" id="PTHR11804">
    <property type="entry name" value="PROTEASE M3 THIMET OLIGOPEPTIDASE-RELATED"/>
    <property type="match status" value="1"/>
</dbReference>
<evidence type="ECO:0000313" key="13">
    <source>
        <dbReference type="EMBL" id="EKX40505.1"/>
    </source>
</evidence>
<evidence type="ECO:0000256" key="2">
    <source>
        <dbReference type="ARBA" id="ARBA00006040"/>
    </source>
</evidence>
<evidence type="ECO:0000256" key="9">
    <source>
        <dbReference type="ARBA" id="ARBA00023128"/>
    </source>
</evidence>
<dbReference type="SUPFAM" id="SSF55486">
    <property type="entry name" value="Metalloproteases ('zincins'), catalytic domain"/>
    <property type="match status" value="1"/>
</dbReference>
<dbReference type="CDD" id="cd06457">
    <property type="entry name" value="M3A_MIP"/>
    <property type="match status" value="1"/>
</dbReference>
<dbReference type="Proteomes" id="UP000011087">
    <property type="component" value="Unassembled WGS sequence"/>
</dbReference>
<dbReference type="GO" id="GO:0005739">
    <property type="term" value="C:mitochondrion"/>
    <property type="evidence" value="ECO:0007669"/>
    <property type="project" value="UniProtKB-SubCell"/>
</dbReference>
<dbReference type="GeneID" id="17297222"/>
<keyword evidence="6 10" id="KW-0862">Zinc</keyword>
<feature type="coiled-coil region" evidence="11">
    <location>
        <begin position="293"/>
        <end position="320"/>
    </location>
</feature>
<dbReference type="PaxDb" id="55529-EKX40505"/>
<evidence type="ECO:0000259" key="12">
    <source>
        <dbReference type="Pfam" id="PF01432"/>
    </source>
</evidence>
<dbReference type="GO" id="GO:0004222">
    <property type="term" value="F:metalloendopeptidase activity"/>
    <property type="evidence" value="ECO:0007669"/>
    <property type="project" value="InterPro"/>
</dbReference>
<evidence type="ECO:0000256" key="6">
    <source>
        <dbReference type="ARBA" id="ARBA00022833"/>
    </source>
</evidence>
<dbReference type="STRING" id="905079.L1IXC5"/>
<dbReference type="OrthoDB" id="17530at2759"/>
<dbReference type="OMA" id="ALMFEYM"/>
<gene>
    <name evidence="13" type="ORF">GUITHDRAFT_75461</name>
</gene>
<keyword evidence="4 10" id="KW-0479">Metal-binding</keyword>
<dbReference type="Pfam" id="PF01432">
    <property type="entry name" value="Peptidase_M3"/>
    <property type="match status" value="1"/>
</dbReference>
<evidence type="ECO:0000256" key="10">
    <source>
        <dbReference type="RuleBase" id="RU003435"/>
    </source>
</evidence>
<evidence type="ECO:0000256" key="1">
    <source>
        <dbReference type="ARBA" id="ARBA00004173"/>
    </source>
</evidence>
<evidence type="ECO:0000256" key="5">
    <source>
        <dbReference type="ARBA" id="ARBA00022801"/>
    </source>
</evidence>
<reference evidence="15" key="2">
    <citation type="submission" date="2012-11" db="EMBL/GenBank/DDBJ databases">
        <authorList>
            <person name="Kuo A."/>
            <person name="Curtis B.A."/>
            <person name="Tanifuji G."/>
            <person name="Burki F."/>
            <person name="Gruber A."/>
            <person name="Irimia M."/>
            <person name="Maruyama S."/>
            <person name="Arias M.C."/>
            <person name="Ball S.G."/>
            <person name="Gile G.H."/>
            <person name="Hirakawa Y."/>
            <person name="Hopkins J.F."/>
            <person name="Rensing S.A."/>
            <person name="Schmutz J."/>
            <person name="Symeonidi A."/>
            <person name="Elias M."/>
            <person name="Eveleigh R.J."/>
            <person name="Herman E.K."/>
            <person name="Klute M.J."/>
            <person name="Nakayama T."/>
            <person name="Obornik M."/>
            <person name="Reyes-Prieto A."/>
            <person name="Armbrust E.V."/>
            <person name="Aves S.J."/>
            <person name="Beiko R.G."/>
            <person name="Coutinho P."/>
            <person name="Dacks J.B."/>
            <person name="Durnford D.G."/>
            <person name="Fast N.M."/>
            <person name="Green B.R."/>
            <person name="Grisdale C."/>
            <person name="Hempe F."/>
            <person name="Henrissat B."/>
            <person name="Hoppner M.P."/>
            <person name="Ishida K.-I."/>
            <person name="Kim E."/>
            <person name="Koreny L."/>
            <person name="Kroth P.G."/>
            <person name="Liu Y."/>
            <person name="Malik S.-B."/>
            <person name="Maier U.G."/>
            <person name="McRose D."/>
            <person name="Mock T."/>
            <person name="Neilson J.A."/>
            <person name="Onodera N.T."/>
            <person name="Poole A.M."/>
            <person name="Pritham E.J."/>
            <person name="Richards T.A."/>
            <person name="Rocap G."/>
            <person name="Roy S.W."/>
            <person name="Sarai C."/>
            <person name="Schaack S."/>
            <person name="Shirato S."/>
            <person name="Slamovits C.H."/>
            <person name="Spencer D.F."/>
            <person name="Suzuki S."/>
            <person name="Worden A.Z."/>
            <person name="Zauner S."/>
            <person name="Barry K."/>
            <person name="Bell C."/>
            <person name="Bharti A.K."/>
            <person name="Crow J.A."/>
            <person name="Grimwood J."/>
            <person name="Kramer R."/>
            <person name="Lindquist E."/>
            <person name="Lucas S."/>
            <person name="Salamov A."/>
            <person name="McFadden G.I."/>
            <person name="Lane C.E."/>
            <person name="Keeling P.J."/>
            <person name="Gray M.W."/>
            <person name="Grigoriev I.V."/>
            <person name="Archibald J.M."/>
        </authorList>
    </citation>
    <scope>NUCLEOTIDE SEQUENCE</scope>
    <source>
        <strain evidence="15">CCMP2712</strain>
    </source>
</reference>
<sequence>MDGAQTNRRIVTKPQVKTGLFGIKGLERPDDFPKKAKEAATKIVSLRDQVIESSSQIPAKQILTLMDEISDSLCLVIDAAELCRSVHEHSAWKEGAVEAYEILGDLISELNSDEKLYRALDSCVSNMGADGRAFDEEDVRMAWSLREEFERGGVHLDRAGRQEMIELQGRASALLYQFTCNQFDEADPQVSFPAPLSDALPVWMKGSQTSDGRTVISLNQDTLQGILQVVPDEDLRREAYISYHRQELRVRALEELLLVRHAIARKMKFSSFADYAISGKMAASPKVVEDFLNHLSEQLKHRAQQEIETLKKQKQHYLGLQSDSSPEIFPWDFPFYSRHCRNPEHELACKLIRNFLPLGRVLQGIGKLLENTFGICMREAELSEGEGWSREVKKLELTLSGTLSDEQVLKFPTDDRGLLGILYLDLIKRPAKLGGAAHFTIQCGRLMEDGHYRPPVLALVGNFSPPAHSQEPLLSFGELEMLLHEFGHALHSIVGRTRYQHLNGTRISMDVVEIPSSLMEYFARDPDFIQSFAKHNITGESIPKHILDCVLQENSRFSVLETVQQIIYALVDLHLHTHNNEVGNTRMDTSGWSRKVAYEATGEKRYIRYIEDCDWHASLSHLGMYGSNYYSYLWCKVIASFIWKHVFERNKSQPLAGLPLILKFLSHGGSKDPNEMIGELLEDVLHRKVDAPLAEVEIILIFSAENVMPAHSTR</sequence>
<reference evidence="14" key="3">
    <citation type="submission" date="2015-06" db="UniProtKB">
        <authorList>
            <consortium name="EnsemblProtists"/>
        </authorList>
    </citation>
    <scope>IDENTIFICATION</scope>
</reference>
<evidence type="ECO:0000313" key="15">
    <source>
        <dbReference type="Proteomes" id="UP000011087"/>
    </source>
</evidence>
<dbReference type="GO" id="GO:0006508">
    <property type="term" value="P:proteolysis"/>
    <property type="evidence" value="ECO:0007669"/>
    <property type="project" value="UniProtKB-KW"/>
</dbReference>
<comment type="similarity">
    <text evidence="2 10">Belongs to the peptidase M3 family.</text>
</comment>
<dbReference type="eggNOG" id="KOG2090">
    <property type="taxonomic scope" value="Eukaryota"/>
</dbReference>
<keyword evidence="8 10" id="KW-0482">Metalloprotease</keyword>
<dbReference type="InterPro" id="IPR001567">
    <property type="entry name" value="Pept_M3A_M3B_dom"/>
</dbReference>
<dbReference type="RefSeq" id="XP_005827485.1">
    <property type="nucleotide sequence ID" value="XM_005827428.1"/>
</dbReference>
<evidence type="ECO:0000256" key="7">
    <source>
        <dbReference type="ARBA" id="ARBA00022946"/>
    </source>
</evidence>
<accession>L1IXC5</accession>
<protein>
    <recommendedName>
        <fullName evidence="12">Peptidase M3A/M3B catalytic domain-containing protein</fullName>
    </recommendedName>
</protein>
<dbReference type="KEGG" id="gtt:GUITHDRAFT_75461"/>
<dbReference type="EnsemblProtists" id="EKX40505">
    <property type="protein sequence ID" value="EKX40505"/>
    <property type="gene ID" value="GUITHDRAFT_75461"/>
</dbReference>
<dbReference type="InterPro" id="IPR024079">
    <property type="entry name" value="MetalloPept_cat_dom_sf"/>
</dbReference>